<feature type="region of interest" description="Disordered" evidence="1">
    <location>
        <begin position="171"/>
        <end position="190"/>
    </location>
</feature>
<protein>
    <submittedName>
        <fullName evidence="2">Uncharacterized protein</fullName>
    </submittedName>
</protein>
<reference evidence="2 3" key="1">
    <citation type="submission" date="2015-08" db="EMBL/GenBank/DDBJ databases">
        <title>Next Generation Sequencing and Analysis of the Genome of Puccinia sorghi L Schw, the Causal Agent of Maize Common Rust.</title>
        <authorList>
            <person name="Rochi L."/>
            <person name="Burguener G."/>
            <person name="Darino M."/>
            <person name="Turjanski A."/>
            <person name="Kreff E."/>
            <person name="Dieguez M.J."/>
            <person name="Sacco F."/>
        </authorList>
    </citation>
    <scope>NUCLEOTIDE SEQUENCE [LARGE SCALE GENOMIC DNA]</scope>
    <source>
        <strain evidence="2 3">RO10H11247</strain>
    </source>
</reference>
<dbReference type="EMBL" id="LAVV01010412">
    <property type="protein sequence ID" value="KNZ49078.1"/>
    <property type="molecule type" value="Genomic_DNA"/>
</dbReference>
<dbReference type="VEuPathDB" id="FungiDB:VP01_5222g1"/>
<keyword evidence="3" id="KW-1185">Reference proteome</keyword>
<evidence type="ECO:0000313" key="2">
    <source>
        <dbReference type="EMBL" id="KNZ49078.1"/>
    </source>
</evidence>
<evidence type="ECO:0000313" key="3">
    <source>
        <dbReference type="Proteomes" id="UP000037035"/>
    </source>
</evidence>
<evidence type="ECO:0000256" key="1">
    <source>
        <dbReference type="SAM" id="MobiDB-lite"/>
    </source>
</evidence>
<dbReference type="Proteomes" id="UP000037035">
    <property type="component" value="Unassembled WGS sequence"/>
</dbReference>
<name>A0A0L6UKM3_9BASI</name>
<sequence length="434" mass="49604">MNRILDVKDRTSRTFDGSVDRKNRNFDGGVHRTNRKLDIKDRTNRKLYGKDITNETLDGEDRTWIEEELNNWEREEAAGGYKRLPIMDSNQQGQSAINQEQQEKMHRMVESMREMKEMMAMFLQQNQSPRSKQLPETPAQQQGPSLRFATSTPQTGRTVGLDTTIRGIEDSLMDTPVPTPESSQFKQKKEIKLPDERKGIRLDTRKVNLHFDGSEVKIFIKRVEKVASMHGAGARNWELLKKELIHKWGRATPLRRYDENSIPNFISKYTEKGGIQTEDYRAFINVTGHGEGIGTQQEVTADEGWKGSDTQAGKLKEYMEASLSILALGESTGKLTQLQEIKKLRTELNTSQNSRALPPHFALPRNLALGLRPIGTGTYQRPHIQCYYVKNAAHTVIFCPHLTADLEKKLLFKQGPNYYYPNREPIPTDASESI</sequence>
<gene>
    <name evidence="2" type="ORF">VP01_5222g1</name>
</gene>
<feature type="compositionally biased region" description="Polar residues" evidence="1">
    <location>
        <begin position="138"/>
        <end position="157"/>
    </location>
</feature>
<accession>A0A0L6UKM3</accession>
<organism evidence="2 3">
    <name type="scientific">Puccinia sorghi</name>
    <dbReference type="NCBI Taxonomy" id="27349"/>
    <lineage>
        <taxon>Eukaryota</taxon>
        <taxon>Fungi</taxon>
        <taxon>Dikarya</taxon>
        <taxon>Basidiomycota</taxon>
        <taxon>Pucciniomycotina</taxon>
        <taxon>Pucciniomycetes</taxon>
        <taxon>Pucciniales</taxon>
        <taxon>Pucciniaceae</taxon>
        <taxon>Puccinia</taxon>
    </lineage>
</organism>
<comment type="caution">
    <text evidence="2">The sequence shown here is derived from an EMBL/GenBank/DDBJ whole genome shotgun (WGS) entry which is preliminary data.</text>
</comment>
<dbReference type="AlphaFoldDB" id="A0A0L6UKM3"/>
<proteinExistence type="predicted"/>
<feature type="region of interest" description="Disordered" evidence="1">
    <location>
        <begin position="125"/>
        <end position="159"/>
    </location>
</feature>